<accession>A0A7U2NR13</accession>
<reference evidence="2" key="1">
    <citation type="journal article" date="2021" name="BMC Genomics">
        <title>Chromosome-level genome assembly and manually-curated proteome of model necrotroph Parastagonospora nodorum Sn15 reveals a genome-wide trove of candidate effector homologs, and redundancy of virulence-related functions within an accessory chromosome.</title>
        <authorList>
            <person name="Bertazzoni S."/>
            <person name="Jones D.A.B."/>
            <person name="Phan H.T."/>
            <person name="Tan K.-C."/>
            <person name="Hane J.K."/>
        </authorList>
    </citation>
    <scope>NUCLEOTIDE SEQUENCE [LARGE SCALE GENOMIC DNA]</scope>
    <source>
        <strain evidence="2">SN15 / ATCC MYA-4574 / FGSC 10173)</strain>
    </source>
</reference>
<organism evidence="1 2">
    <name type="scientific">Phaeosphaeria nodorum (strain SN15 / ATCC MYA-4574 / FGSC 10173)</name>
    <name type="common">Glume blotch fungus</name>
    <name type="synonym">Parastagonospora nodorum</name>
    <dbReference type="NCBI Taxonomy" id="321614"/>
    <lineage>
        <taxon>Eukaryota</taxon>
        <taxon>Fungi</taxon>
        <taxon>Dikarya</taxon>
        <taxon>Ascomycota</taxon>
        <taxon>Pezizomycotina</taxon>
        <taxon>Dothideomycetes</taxon>
        <taxon>Pleosporomycetidae</taxon>
        <taxon>Pleosporales</taxon>
        <taxon>Pleosporineae</taxon>
        <taxon>Phaeosphaeriaceae</taxon>
        <taxon>Parastagonospora</taxon>
    </lineage>
</organism>
<sequence>MVPFQSLLVAALCLHRDPPESSFLCSWGADGEWEGNLLCVAFLTSASAATSSLLASPCAGAGAGAGTGSAGAGAGALLLSAGVASVFAGAGAGAVAGAGAGAVSVFAGSAAGVACDGVSVVAVGFGSSFLDFFLKRPLKAFFICSIASGGTPGMMIGRVSGRDAK</sequence>
<name>A0A7U2NR13_PHANO</name>
<dbReference type="EMBL" id="CP069044">
    <property type="protein sequence ID" value="QRD07352.1"/>
    <property type="molecule type" value="Genomic_DNA"/>
</dbReference>
<gene>
    <name evidence="1" type="ORF">JI435_308690</name>
</gene>
<proteinExistence type="predicted"/>
<dbReference type="AlphaFoldDB" id="A0A7U2NR13"/>
<evidence type="ECO:0000313" key="2">
    <source>
        <dbReference type="Proteomes" id="UP000663193"/>
    </source>
</evidence>
<dbReference type="Proteomes" id="UP000663193">
    <property type="component" value="Chromosome 22"/>
</dbReference>
<evidence type="ECO:0000313" key="1">
    <source>
        <dbReference type="EMBL" id="QRD07352.1"/>
    </source>
</evidence>
<keyword evidence="2" id="KW-1185">Reference proteome</keyword>
<protein>
    <submittedName>
        <fullName evidence="1">Uncharacterized protein</fullName>
    </submittedName>
</protein>
<dbReference type="VEuPathDB" id="FungiDB:JI435_308690"/>